<dbReference type="EMBL" id="LGUG01000004">
    <property type="protein sequence ID" value="KON97864.1"/>
    <property type="molecule type" value="Genomic_DNA"/>
</dbReference>
<evidence type="ECO:0000313" key="5">
    <source>
        <dbReference type="EMBL" id="SDH96191.1"/>
    </source>
</evidence>
<feature type="domain" description="HTH tetR-type" evidence="3">
    <location>
        <begin position="11"/>
        <end position="71"/>
    </location>
</feature>
<reference evidence="4 6" key="1">
    <citation type="submission" date="2015-07" db="EMBL/GenBank/DDBJ databases">
        <title>Fjat-14205 dsm 2895.</title>
        <authorList>
            <person name="Liu B."/>
            <person name="Wang J."/>
            <person name="Zhu Y."/>
            <person name="Liu G."/>
            <person name="Chen Q."/>
            <person name="Chen Z."/>
            <person name="Lan J."/>
            <person name="Che J."/>
            <person name="Ge C."/>
            <person name="Shi H."/>
            <person name="Pan Z."/>
            <person name="Liu X."/>
        </authorList>
    </citation>
    <scope>NUCLEOTIDE SEQUENCE [LARGE SCALE GENOMIC DNA]</scope>
    <source>
        <strain evidence="4 6">DSM 2895</strain>
    </source>
</reference>
<keyword evidence="1 2" id="KW-0238">DNA-binding</keyword>
<dbReference type="PRINTS" id="PR00455">
    <property type="entry name" value="HTHTETR"/>
</dbReference>
<reference evidence="5 7" key="2">
    <citation type="submission" date="2016-10" db="EMBL/GenBank/DDBJ databases">
        <authorList>
            <person name="de Groot N.N."/>
        </authorList>
    </citation>
    <scope>NUCLEOTIDE SEQUENCE [LARGE SCALE GENOMIC DNA]</scope>
    <source>
        <strain evidence="5 7">DSM 2895</strain>
    </source>
</reference>
<feature type="DNA-binding region" description="H-T-H motif" evidence="2">
    <location>
        <begin position="34"/>
        <end position="53"/>
    </location>
</feature>
<dbReference type="InterPro" id="IPR036271">
    <property type="entry name" value="Tet_transcr_reg_TetR-rel_C_sf"/>
</dbReference>
<evidence type="ECO:0000313" key="6">
    <source>
        <dbReference type="Proteomes" id="UP000037269"/>
    </source>
</evidence>
<dbReference type="SUPFAM" id="SSF46689">
    <property type="entry name" value="Homeodomain-like"/>
    <property type="match status" value="1"/>
</dbReference>
<keyword evidence="6" id="KW-1185">Reference proteome</keyword>
<evidence type="ECO:0000313" key="7">
    <source>
        <dbReference type="Proteomes" id="UP000182836"/>
    </source>
</evidence>
<dbReference type="PROSITE" id="PS50977">
    <property type="entry name" value="HTH_TETR_2"/>
    <property type="match status" value="1"/>
</dbReference>
<proteinExistence type="predicted"/>
<dbReference type="PATRIC" id="fig|47500.8.peg.3111"/>
<dbReference type="STRING" id="47500.AF333_22940"/>
<sequence>MARTINEKYRQEKRNNIIQVAISLFPVNGFSQTTISMIAKKAGMSTSTVLLYFPSKEDLFHCAVLESLTELKSLFINIEPETHDPAEQITKMVIQHITALSKRVPYLKLIHYVINQHERFPELTKEIFTVSEEFIEFLSLMIKKGQELEQVEQTDARETAWAYLAYINGISVVITEPEESPFWKGLIRQGIRIVGGNVI</sequence>
<gene>
    <name evidence="4" type="ORF">AF333_22940</name>
    <name evidence="5" type="ORF">SAMN04487909_10155</name>
</gene>
<dbReference type="EMBL" id="FNED01000001">
    <property type="protein sequence ID" value="SDH96191.1"/>
    <property type="molecule type" value="Genomic_DNA"/>
</dbReference>
<dbReference type="SUPFAM" id="SSF48498">
    <property type="entry name" value="Tetracyclin repressor-like, C-terminal domain"/>
    <property type="match status" value="1"/>
</dbReference>
<dbReference type="AlphaFoldDB" id="A0A0D1XHL9"/>
<dbReference type="RefSeq" id="WP_043067797.1">
    <property type="nucleotide sequence ID" value="NZ_BJOA01000027.1"/>
</dbReference>
<dbReference type="Pfam" id="PF00440">
    <property type="entry name" value="TetR_N"/>
    <property type="match status" value="1"/>
</dbReference>
<dbReference type="Gene3D" id="1.10.357.10">
    <property type="entry name" value="Tetracycline Repressor, domain 2"/>
    <property type="match status" value="1"/>
</dbReference>
<accession>A0A0D1XHL9</accession>
<evidence type="ECO:0000313" key="4">
    <source>
        <dbReference type="EMBL" id="KON97864.1"/>
    </source>
</evidence>
<evidence type="ECO:0000256" key="2">
    <source>
        <dbReference type="PROSITE-ProRule" id="PRU00335"/>
    </source>
</evidence>
<dbReference type="InterPro" id="IPR001647">
    <property type="entry name" value="HTH_TetR"/>
</dbReference>
<dbReference type="OrthoDB" id="9780939at2"/>
<dbReference type="GeneID" id="42307984"/>
<organism evidence="4 6">
    <name type="scientific">Aneurinibacillus migulanus</name>
    <name type="common">Bacillus migulanus</name>
    <dbReference type="NCBI Taxonomy" id="47500"/>
    <lineage>
        <taxon>Bacteria</taxon>
        <taxon>Bacillati</taxon>
        <taxon>Bacillota</taxon>
        <taxon>Bacilli</taxon>
        <taxon>Bacillales</taxon>
        <taxon>Paenibacillaceae</taxon>
        <taxon>Aneurinibacillus group</taxon>
        <taxon>Aneurinibacillus</taxon>
    </lineage>
</organism>
<dbReference type="Gene3D" id="1.10.10.60">
    <property type="entry name" value="Homeodomain-like"/>
    <property type="match status" value="1"/>
</dbReference>
<evidence type="ECO:0000259" key="3">
    <source>
        <dbReference type="PROSITE" id="PS50977"/>
    </source>
</evidence>
<name>A0A0D1XHL9_ANEMI</name>
<protein>
    <submittedName>
        <fullName evidence="5">Transcriptional regulator, TetR family</fullName>
    </submittedName>
</protein>
<dbReference type="GO" id="GO:0003677">
    <property type="term" value="F:DNA binding"/>
    <property type="evidence" value="ECO:0007669"/>
    <property type="project" value="UniProtKB-UniRule"/>
</dbReference>
<dbReference type="PANTHER" id="PTHR43479">
    <property type="entry name" value="ACREF/ENVCD OPERON REPRESSOR-RELATED"/>
    <property type="match status" value="1"/>
</dbReference>
<dbReference type="InterPro" id="IPR009057">
    <property type="entry name" value="Homeodomain-like_sf"/>
</dbReference>
<dbReference type="Proteomes" id="UP000037269">
    <property type="component" value="Unassembled WGS sequence"/>
</dbReference>
<dbReference type="Proteomes" id="UP000182836">
    <property type="component" value="Unassembled WGS sequence"/>
</dbReference>
<dbReference type="PANTHER" id="PTHR43479:SF11">
    <property type="entry name" value="ACREF_ENVCD OPERON REPRESSOR-RELATED"/>
    <property type="match status" value="1"/>
</dbReference>
<dbReference type="InterPro" id="IPR050624">
    <property type="entry name" value="HTH-type_Tx_Regulator"/>
</dbReference>
<evidence type="ECO:0000256" key="1">
    <source>
        <dbReference type="ARBA" id="ARBA00023125"/>
    </source>
</evidence>